<dbReference type="PANTHER" id="PTHR13136:SF11">
    <property type="entry name" value="TESTIS-EXPRESSED PROTEIN 30"/>
    <property type="match status" value="1"/>
</dbReference>
<dbReference type="Proteomes" id="UP000184520">
    <property type="component" value="Unassembled WGS sequence"/>
</dbReference>
<dbReference type="EMBL" id="FQWD01000003">
    <property type="protein sequence ID" value="SHG43320.1"/>
    <property type="molecule type" value="Genomic_DNA"/>
</dbReference>
<evidence type="ECO:0000313" key="2">
    <source>
        <dbReference type="EMBL" id="SHG43320.1"/>
    </source>
</evidence>
<dbReference type="InterPro" id="IPR029058">
    <property type="entry name" value="AB_hydrolase_fold"/>
</dbReference>
<keyword evidence="3" id="KW-1185">Reference proteome</keyword>
<dbReference type="RefSeq" id="WP_073322336.1">
    <property type="nucleotide sequence ID" value="NZ_FQWD01000003.1"/>
</dbReference>
<dbReference type="PANTHER" id="PTHR13136">
    <property type="entry name" value="TESTIS DEVELOPMENT PROTEIN PRTD"/>
    <property type="match status" value="1"/>
</dbReference>
<dbReference type="InterPro" id="IPR026555">
    <property type="entry name" value="NSL3/Tex30"/>
</dbReference>
<sequence length="209" mass="23110">MCNWWVTEPDNPKATLILAHGAGAGAESDFMQDMAEQLGELNLRVVRFNFPYMTQIAETGKKRPPDKMTKLEAHYKEVIEQAFAKWPNEPLYIGGKSMGGRVATLIAQDTKAAGVVALGYPFHPPGKPEKLRTAHLEAFEKPLLVIQGERDTFGNQQEVNDYALPEAVTTQFLADGDHSFKPRKASGLSQAEHIATAAQWCAAFILEQQ</sequence>
<protein>
    <recommendedName>
        <fullName evidence="1">KANL3/Tex30 alpha/beta hydrolase-like domain-containing protein</fullName>
    </recommendedName>
</protein>
<dbReference type="Pfam" id="PF20408">
    <property type="entry name" value="Abhydrolase_11"/>
    <property type="match status" value="1"/>
</dbReference>
<dbReference type="InterPro" id="IPR046879">
    <property type="entry name" value="KANL3/Tex30_Abhydrolase"/>
</dbReference>
<dbReference type="STRING" id="634436.SAMN05216361_2231"/>
<proteinExistence type="predicted"/>
<evidence type="ECO:0000313" key="3">
    <source>
        <dbReference type="Proteomes" id="UP000184520"/>
    </source>
</evidence>
<dbReference type="AlphaFoldDB" id="A0A1M5JSP8"/>
<feature type="domain" description="KANL3/Tex30 alpha/beta hydrolase-like" evidence="1">
    <location>
        <begin position="13"/>
        <end position="205"/>
    </location>
</feature>
<accession>A0A1M5JSP8</accession>
<name>A0A1M5JSP8_9ALTE</name>
<dbReference type="Gene3D" id="3.40.50.1820">
    <property type="entry name" value="alpha/beta hydrolase"/>
    <property type="match status" value="1"/>
</dbReference>
<evidence type="ECO:0000259" key="1">
    <source>
        <dbReference type="Pfam" id="PF20408"/>
    </source>
</evidence>
<gene>
    <name evidence="2" type="ORF">SAMN05216361_2231</name>
</gene>
<dbReference type="SUPFAM" id="SSF53474">
    <property type="entry name" value="alpha/beta-Hydrolases"/>
    <property type="match status" value="1"/>
</dbReference>
<reference evidence="3" key="1">
    <citation type="submission" date="2016-11" db="EMBL/GenBank/DDBJ databases">
        <authorList>
            <person name="Varghese N."/>
            <person name="Submissions S."/>
        </authorList>
    </citation>
    <scope>NUCLEOTIDE SEQUENCE [LARGE SCALE GENOMIC DNA]</scope>
    <source>
        <strain evidence="3">CGMCC 1.8995</strain>
    </source>
</reference>
<dbReference type="OrthoDB" id="652634at2"/>
<organism evidence="2 3">
    <name type="scientific">Marisediminitalea aggregata</name>
    <dbReference type="NCBI Taxonomy" id="634436"/>
    <lineage>
        <taxon>Bacteria</taxon>
        <taxon>Pseudomonadati</taxon>
        <taxon>Pseudomonadota</taxon>
        <taxon>Gammaproteobacteria</taxon>
        <taxon>Alteromonadales</taxon>
        <taxon>Alteromonadaceae</taxon>
        <taxon>Marisediminitalea</taxon>
    </lineage>
</organism>